<dbReference type="SUPFAM" id="SSF56672">
    <property type="entry name" value="DNA/RNA polymerases"/>
    <property type="match status" value="1"/>
</dbReference>
<evidence type="ECO:0000313" key="3">
    <source>
        <dbReference type="WBParaSite" id="HPBE_0000110801-mRNA-1"/>
    </source>
</evidence>
<gene>
    <name evidence="1" type="ORF">HPBE_LOCUS1110</name>
</gene>
<organism evidence="2 3">
    <name type="scientific">Heligmosomoides polygyrus</name>
    <name type="common">Parasitic roundworm</name>
    <dbReference type="NCBI Taxonomy" id="6339"/>
    <lineage>
        <taxon>Eukaryota</taxon>
        <taxon>Metazoa</taxon>
        <taxon>Ecdysozoa</taxon>
        <taxon>Nematoda</taxon>
        <taxon>Chromadorea</taxon>
        <taxon>Rhabditida</taxon>
        <taxon>Rhabditina</taxon>
        <taxon>Rhabditomorpha</taxon>
        <taxon>Strongyloidea</taxon>
        <taxon>Heligmosomidae</taxon>
        <taxon>Heligmosomoides</taxon>
    </lineage>
</organism>
<name>A0A183F4L6_HELPZ</name>
<dbReference type="PANTHER" id="PTHR19446">
    <property type="entry name" value="REVERSE TRANSCRIPTASES"/>
    <property type="match status" value="1"/>
</dbReference>
<dbReference type="AlphaFoldDB" id="A0A183F4L6"/>
<dbReference type="Proteomes" id="UP000050761">
    <property type="component" value="Unassembled WGS sequence"/>
</dbReference>
<reference evidence="3" key="2">
    <citation type="submission" date="2019-09" db="UniProtKB">
        <authorList>
            <consortium name="WormBaseParasite"/>
        </authorList>
    </citation>
    <scope>IDENTIFICATION</scope>
</reference>
<dbReference type="WBParaSite" id="HPBE_0000110801-mRNA-1">
    <property type="protein sequence ID" value="HPBE_0000110801-mRNA-1"/>
    <property type="gene ID" value="HPBE_0000110801"/>
</dbReference>
<reference evidence="1 2" key="1">
    <citation type="submission" date="2018-11" db="EMBL/GenBank/DDBJ databases">
        <authorList>
            <consortium name="Pathogen Informatics"/>
        </authorList>
    </citation>
    <scope>NUCLEOTIDE SEQUENCE [LARGE SCALE GENOMIC DNA]</scope>
</reference>
<accession>A0A183F4L6</accession>
<evidence type="ECO:0000313" key="1">
    <source>
        <dbReference type="EMBL" id="VDO19492.1"/>
    </source>
</evidence>
<keyword evidence="2" id="KW-1185">Reference proteome</keyword>
<proteinExistence type="predicted"/>
<evidence type="ECO:0000313" key="2">
    <source>
        <dbReference type="Proteomes" id="UP000050761"/>
    </source>
</evidence>
<protein>
    <submittedName>
        <fullName evidence="3">Reverse transcriptase domain-containing protein</fullName>
    </submittedName>
</protein>
<dbReference type="EMBL" id="UZAH01001082">
    <property type="protein sequence ID" value="VDO19492.1"/>
    <property type="molecule type" value="Genomic_DNA"/>
</dbReference>
<dbReference type="InterPro" id="IPR043502">
    <property type="entry name" value="DNA/RNA_pol_sf"/>
</dbReference>
<sequence>MEEVVVKLSNTSQLQPRKAEGIEKFFGINDDNGRLLMDRKKTLKRWHDYFKEISNKITVGETEAALKKMKSGKATGPDDLIADLWQLKGWCSADWLTEFSNQVVAEKKMPESWQQSTTIPIWKKKVSPADCASYRPIRLLSHTVKIFERIVDGRIREVVQFFTNQCGFASGCGTVDAIQAVRLLLEKHCEKQKPVLIETIQIISDSPTESTAAPLDIFDFCPFEPPDPWDKTIVMYLNDKYGFISNCTAVDNLQLVTDLASGKCF</sequence>
<accession>A0A3P7WPR5</accession>
<dbReference type="OrthoDB" id="5905407at2759"/>